<evidence type="ECO:0000256" key="5">
    <source>
        <dbReference type="ARBA" id="ARBA00030782"/>
    </source>
</evidence>
<name>A0ABT7JWS0_9HYPH</name>
<dbReference type="PANTHER" id="PTHR13593:SF113">
    <property type="entry name" value="SI:DKEY-266F7.9"/>
    <property type="match status" value="1"/>
</dbReference>
<dbReference type="SUPFAM" id="SSF51695">
    <property type="entry name" value="PLC-like phosphodiesterases"/>
    <property type="match status" value="1"/>
</dbReference>
<dbReference type="Pfam" id="PF14200">
    <property type="entry name" value="RicinB_lectin_2"/>
    <property type="match status" value="1"/>
</dbReference>
<dbReference type="PROSITE" id="PS50007">
    <property type="entry name" value="PIPLC_X_DOMAIN"/>
    <property type="match status" value="1"/>
</dbReference>
<dbReference type="SMART" id="SM00148">
    <property type="entry name" value="PLCXc"/>
    <property type="match status" value="1"/>
</dbReference>
<comment type="caution">
    <text evidence="7">The sequence shown here is derived from an EMBL/GenBank/DDBJ whole genome shotgun (WGS) entry which is preliminary data.</text>
</comment>
<sequence>MPRPRSREIATDWMHHIGDDRFLTELTIPGTHDTMTYLAENDSVMEGRNLSLCQHLPLKDQLNRGIRFIDVRLYASLDYGGQNLVLCHGSVSLNHTFDYVLSECCKFLAEHTSECIIMSINNDRRKDDNVKLFSELVSASVSDPRYRDFFYTEKKIPKLGRVRRRIVLLRRFDDSEVGINVTDWPGDQTFERKNSDGVVYNVQDEFDAWGYATLGRKYDHWKKQALNAAQDQIKDKLYINFSSGTGGAPAAIKMTPTPEYIADSVNPRLLDFFSEATPARYGVIPMDFPEALLKPANLISTIISTNVADRVVDGGIYELRPKLAPDSALTVYGRENDYYRDVGISKAQSSDNQRWLLGDIDRDGYFCLAPLSVSDLALSVRDGSTSDGAAITLDDPSHQDYLRWKLETRPDGLVTLSPKNAPGSVLDVYGGSRADGTLVKLYHYYPPQNGNNAYSERWQLVRVG</sequence>
<dbReference type="Gene3D" id="3.20.20.190">
    <property type="entry name" value="Phosphatidylinositol (PI) phosphodiesterase"/>
    <property type="match status" value="1"/>
</dbReference>
<dbReference type="InterPro" id="IPR035992">
    <property type="entry name" value="Ricin_B-like_lectins"/>
</dbReference>
<dbReference type="Pfam" id="PF00388">
    <property type="entry name" value="PI-PLC-X"/>
    <property type="match status" value="1"/>
</dbReference>
<dbReference type="InterPro" id="IPR000909">
    <property type="entry name" value="PLipase_C_PInositol-sp_X_dom"/>
</dbReference>
<dbReference type="Gene3D" id="2.80.10.50">
    <property type="match status" value="1"/>
</dbReference>
<dbReference type="SUPFAM" id="SSF50370">
    <property type="entry name" value="Ricin B-like lectins"/>
    <property type="match status" value="1"/>
</dbReference>
<protein>
    <recommendedName>
        <fullName evidence="3">1-phosphatidylinositol phosphodiesterase</fullName>
        <ecNumber evidence="2">4.6.1.13</ecNumber>
    </recommendedName>
    <alternativeName>
        <fullName evidence="4">Phosphatidylinositol diacylglycerol-lyase</fullName>
    </alternativeName>
    <alternativeName>
        <fullName evidence="5">Phosphatidylinositol-specific phospholipase C</fullName>
    </alternativeName>
</protein>
<organism evidence="7 8">
    <name type="scientific">Rhizobium mayense</name>
    <dbReference type="NCBI Taxonomy" id="1312184"/>
    <lineage>
        <taxon>Bacteria</taxon>
        <taxon>Pseudomonadati</taxon>
        <taxon>Pseudomonadota</taxon>
        <taxon>Alphaproteobacteria</taxon>
        <taxon>Hyphomicrobiales</taxon>
        <taxon>Rhizobiaceae</taxon>
        <taxon>Rhizobium/Agrobacterium group</taxon>
        <taxon>Rhizobium</taxon>
    </lineage>
</organism>
<dbReference type="CDD" id="cd08586">
    <property type="entry name" value="PI-PLCc_BcPLC_like"/>
    <property type="match status" value="1"/>
</dbReference>
<comment type="catalytic activity">
    <reaction evidence="1">
        <text>a 1,2-diacyl-sn-glycero-3-phospho-(1D-myo-inositol) = 1D-myo-inositol 1,2-cyclic phosphate + a 1,2-diacyl-sn-glycerol</text>
        <dbReference type="Rhea" id="RHEA:17093"/>
        <dbReference type="ChEBI" id="CHEBI:17815"/>
        <dbReference type="ChEBI" id="CHEBI:57880"/>
        <dbReference type="ChEBI" id="CHEBI:58484"/>
        <dbReference type="EC" id="4.6.1.13"/>
    </reaction>
</comment>
<evidence type="ECO:0000259" key="6">
    <source>
        <dbReference type="SMART" id="SM00148"/>
    </source>
</evidence>
<evidence type="ECO:0000313" key="8">
    <source>
        <dbReference type="Proteomes" id="UP001172645"/>
    </source>
</evidence>
<reference evidence="7" key="1">
    <citation type="submission" date="2023-06" db="EMBL/GenBank/DDBJ databases">
        <title>Phylogenetic Diversity of Rhizobium strains.</title>
        <authorList>
            <person name="Moura F.T."/>
            <person name="Helene L.C.F."/>
            <person name="Hungria M."/>
        </authorList>
    </citation>
    <scope>NUCLEOTIDE SEQUENCE</scope>
    <source>
        <strain evidence="7">CCGE526</strain>
    </source>
</reference>
<evidence type="ECO:0000256" key="1">
    <source>
        <dbReference type="ARBA" id="ARBA00001316"/>
    </source>
</evidence>
<dbReference type="InterPro" id="IPR017946">
    <property type="entry name" value="PLC-like_Pdiesterase_TIM-brl"/>
</dbReference>
<dbReference type="RefSeq" id="WP_285869960.1">
    <property type="nucleotide sequence ID" value="NZ_JARFYM010000014.1"/>
</dbReference>
<dbReference type="PROSITE" id="PS50231">
    <property type="entry name" value="RICIN_B_LECTIN"/>
    <property type="match status" value="1"/>
</dbReference>
<dbReference type="EMBL" id="JARFYM010000014">
    <property type="protein sequence ID" value="MDL2400798.1"/>
    <property type="molecule type" value="Genomic_DNA"/>
</dbReference>
<dbReference type="Proteomes" id="UP001172645">
    <property type="component" value="Unassembled WGS sequence"/>
</dbReference>
<keyword evidence="8" id="KW-1185">Reference proteome</keyword>
<evidence type="ECO:0000256" key="4">
    <source>
        <dbReference type="ARBA" id="ARBA00030474"/>
    </source>
</evidence>
<dbReference type="InterPro" id="IPR000772">
    <property type="entry name" value="Ricin_B_lectin"/>
</dbReference>
<feature type="domain" description="Phosphatidylinositol-specific phospholipase C X" evidence="6">
    <location>
        <begin position="19"/>
        <end position="171"/>
    </location>
</feature>
<dbReference type="InterPro" id="IPR051057">
    <property type="entry name" value="PI-PLC_domain"/>
</dbReference>
<dbReference type="EC" id="4.6.1.13" evidence="2"/>
<evidence type="ECO:0000256" key="3">
    <source>
        <dbReference type="ARBA" id="ARBA00019758"/>
    </source>
</evidence>
<gene>
    <name evidence="7" type="ORF">PY649_17970</name>
</gene>
<accession>A0ABT7JWS0</accession>
<proteinExistence type="predicted"/>
<dbReference type="PANTHER" id="PTHR13593">
    <property type="match status" value="1"/>
</dbReference>
<evidence type="ECO:0000313" key="7">
    <source>
        <dbReference type="EMBL" id="MDL2400798.1"/>
    </source>
</evidence>
<dbReference type="CDD" id="cd00161">
    <property type="entry name" value="beta-trefoil_Ricin-like"/>
    <property type="match status" value="1"/>
</dbReference>
<evidence type="ECO:0000256" key="2">
    <source>
        <dbReference type="ARBA" id="ARBA00012581"/>
    </source>
</evidence>